<evidence type="ECO:0000256" key="1">
    <source>
        <dbReference type="ARBA" id="ARBA00005254"/>
    </source>
</evidence>
<dbReference type="InterPro" id="IPR029045">
    <property type="entry name" value="ClpP/crotonase-like_dom_sf"/>
</dbReference>
<dbReference type="Proteomes" id="UP000094580">
    <property type="component" value="Unassembled WGS sequence"/>
</dbReference>
<sequence>MNNYKYVSLEKENYITTVTINNPPANVLSINCIAELRSIFHELSNDDETRVIIITGEGRFFIAGADIKEFVSRLGDQEQGLALAEGGQALCDEIESMNKPVIAAINGPALGGGLELVMSCHLRIISERASVGLPELKLGLIPTFGGTQRLRKITNTSTAMELILSSRTLLANEAVELKIAQLAVKEDELLKTAKAIATSLVKGKSMTSVMRAVECIIQGNNESMEQGLERERKRFAELFLTADAKEGVHAFVEKRTPDFKHS</sequence>
<dbReference type="Gene3D" id="3.90.226.10">
    <property type="entry name" value="2-enoyl-CoA Hydratase, Chain A, domain 1"/>
    <property type="match status" value="1"/>
</dbReference>
<evidence type="ECO:0000256" key="3">
    <source>
        <dbReference type="RuleBase" id="RU003707"/>
    </source>
</evidence>
<dbReference type="InterPro" id="IPR014748">
    <property type="entry name" value="Enoyl-CoA_hydra_C"/>
</dbReference>
<gene>
    <name evidence="4" type="ORF">BED47_21050</name>
</gene>
<dbReference type="PROSITE" id="PS00166">
    <property type="entry name" value="ENOYL_COA_HYDRATASE"/>
    <property type="match status" value="1"/>
</dbReference>
<evidence type="ECO:0000313" key="4">
    <source>
        <dbReference type="EMBL" id="ODG92160.1"/>
    </source>
</evidence>
<organism evidence="4 5">
    <name type="scientific">Gottfriedia luciferensis</name>
    <dbReference type="NCBI Taxonomy" id="178774"/>
    <lineage>
        <taxon>Bacteria</taxon>
        <taxon>Bacillati</taxon>
        <taxon>Bacillota</taxon>
        <taxon>Bacilli</taxon>
        <taxon>Bacillales</taxon>
        <taxon>Bacillaceae</taxon>
        <taxon>Gottfriedia</taxon>
    </lineage>
</organism>
<proteinExistence type="inferred from homology"/>
<accession>A0ABX2ZR26</accession>
<dbReference type="PANTHER" id="PTHR11941:SF175">
    <property type="entry name" value="ENOYL-COA HYDRATASE-RELATED"/>
    <property type="match status" value="1"/>
</dbReference>
<dbReference type="Pfam" id="PF00378">
    <property type="entry name" value="ECH_1"/>
    <property type="match status" value="1"/>
</dbReference>
<evidence type="ECO:0000256" key="2">
    <source>
        <dbReference type="ARBA" id="ARBA00023239"/>
    </source>
</evidence>
<dbReference type="Gene3D" id="1.10.12.10">
    <property type="entry name" value="Lyase 2-enoyl-coa Hydratase, Chain A, domain 2"/>
    <property type="match status" value="1"/>
</dbReference>
<comment type="similarity">
    <text evidence="1 3">Belongs to the enoyl-CoA hydratase/isomerase family.</text>
</comment>
<dbReference type="InterPro" id="IPR001753">
    <property type="entry name" value="Enoyl-CoA_hydra/iso"/>
</dbReference>
<dbReference type="CDD" id="cd06558">
    <property type="entry name" value="crotonase-like"/>
    <property type="match status" value="1"/>
</dbReference>
<dbReference type="InterPro" id="IPR018376">
    <property type="entry name" value="Enoyl-CoA_hyd/isom_CS"/>
</dbReference>
<reference evidence="4 5" key="1">
    <citation type="submission" date="2016-07" db="EMBL/GenBank/DDBJ databases">
        <authorList>
            <person name="Townsley L."/>
            <person name="Shank E.A."/>
        </authorList>
    </citation>
    <scope>NUCLEOTIDE SEQUENCE [LARGE SCALE GENOMIC DNA]</scope>
    <source>
        <strain evidence="4 5">CH01</strain>
    </source>
</reference>
<evidence type="ECO:0000313" key="5">
    <source>
        <dbReference type="Proteomes" id="UP000094580"/>
    </source>
</evidence>
<keyword evidence="2" id="KW-0456">Lyase</keyword>
<protein>
    <submittedName>
        <fullName evidence="4">Enoyl-CoA hydratase</fullName>
    </submittedName>
</protein>
<dbReference type="PANTHER" id="PTHR11941">
    <property type="entry name" value="ENOYL-COA HYDRATASE-RELATED"/>
    <property type="match status" value="1"/>
</dbReference>
<dbReference type="RefSeq" id="WP_069033561.1">
    <property type="nucleotide sequence ID" value="NZ_MDKC01000011.1"/>
</dbReference>
<dbReference type="SUPFAM" id="SSF52096">
    <property type="entry name" value="ClpP/crotonase"/>
    <property type="match status" value="1"/>
</dbReference>
<name>A0ABX2ZR26_9BACI</name>
<dbReference type="EMBL" id="MDKC01000011">
    <property type="protein sequence ID" value="ODG92160.1"/>
    <property type="molecule type" value="Genomic_DNA"/>
</dbReference>
<comment type="caution">
    <text evidence="4">The sequence shown here is derived from an EMBL/GenBank/DDBJ whole genome shotgun (WGS) entry which is preliminary data.</text>
</comment>
<keyword evidence="5" id="KW-1185">Reference proteome</keyword>